<sequence length="266" mass="30299">MSTDKLAKRSPLKFFLLTFALATPFWLIGSMVKRGLPVPMNLPVSALSFVSPLIAALILTYRKSKLFGIEQLFKRIFDYKKIKPKLWYLPIIFLLPAIYSLSYGIMRLQDRPLPEPQIPFLTIPILFIGFLITAVCEELGWMGYAADSMRCRWSALTTGIVLGLVWGLLHVVPDIQAHHDLAWIVWQRGVYSVAFRILIVWIYNNTRNSIFAAVLFHDMDNVSWSLFPNNGSHYDPAITGLLTAITAVIVIFLWGSKTLARYRYAS</sequence>
<dbReference type="GO" id="GO:0006508">
    <property type="term" value="P:proteolysis"/>
    <property type="evidence" value="ECO:0007669"/>
    <property type="project" value="UniProtKB-KW"/>
</dbReference>
<organism evidence="3 5">
    <name type="scientific">Methanosarcina flavescens</name>
    <dbReference type="NCBI Taxonomy" id="1715806"/>
    <lineage>
        <taxon>Archaea</taxon>
        <taxon>Methanobacteriati</taxon>
        <taxon>Methanobacteriota</taxon>
        <taxon>Stenosarchaea group</taxon>
        <taxon>Methanomicrobia</taxon>
        <taxon>Methanosarcinales</taxon>
        <taxon>Methanosarcinaceae</taxon>
        <taxon>Methanosarcina</taxon>
    </lineage>
</organism>
<evidence type="ECO:0000313" key="3">
    <source>
        <dbReference type="EMBL" id="AYK14131.1"/>
    </source>
</evidence>
<dbReference type="KEGG" id="mfz:AOB57_001995"/>
<keyword evidence="1" id="KW-0812">Transmembrane</keyword>
<feature type="transmembrane region" description="Helical" evidence="1">
    <location>
        <begin position="118"/>
        <end position="141"/>
    </location>
</feature>
<reference evidence="3 5" key="1">
    <citation type="journal article" date="2016" name="Int. J. Syst. Evol. Microbiol.">
        <title>Methanosarcina flavescens sp. nov., a methanogenic archaeon isolated from a full-scale anaerobic digester.</title>
        <authorList>
            <person name="Kern T."/>
            <person name="Fischer M.A."/>
            <person name="Deppenmeier U."/>
            <person name="Schmitz R.A."/>
            <person name="Rother M."/>
        </authorList>
    </citation>
    <scope>NUCLEOTIDE SEQUENCE [LARGE SCALE GENOMIC DNA]</scope>
    <source>
        <strain evidence="3 5">E03.2</strain>
    </source>
</reference>
<dbReference type="Proteomes" id="UP000053087">
    <property type="component" value="Chromosome"/>
</dbReference>
<feature type="transmembrane region" description="Helical" evidence="1">
    <location>
        <begin position="86"/>
        <end position="106"/>
    </location>
</feature>
<keyword evidence="1" id="KW-0472">Membrane</keyword>
<feature type="transmembrane region" description="Helical" evidence="1">
    <location>
        <begin position="153"/>
        <end position="172"/>
    </location>
</feature>
<keyword evidence="3" id="KW-0645">Protease</keyword>
<dbReference type="AlphaFoldDB" id="A0A660HPB8"/>
<gene>
    <name evidence="3" type="ORF">AOB57_001995</name>
    <name evidence="4" type="ORF">GX302_02315</name>
</gene>
<protein>
    <submittedName>
        <fullName evidence="3">CPBP family intramembrane metalloprotease</fullName>
    </submittedName>
</protein>
<proteinExistence type="predicted"/>
<evidence type="ECO:0000313" key="5">
    <source>
        <dbReference type="Proteomes" id="UP000053087"/>
    </source>
</evidence>
<dbReference type="GeneID" id="53686858"/>
<keyword evidence="1" id="KW-1133">Transmembrane helix</keyword>
<evidence type="ECO:0000313" key="6">
    <source>
        <dbReference type="Proteomes" id="UP000585579"/>
    </source>
</evidence>
<reference evidence="3" key="2">
    <citation type="submission" date="2018-10" db="EMBL/GenBank/DDBJ databases">
        <authorList>
            <person name="Fischer M.A."/>
            <person name="Kern T."/>
            <person name="Deppenmeier U."/>
            <person name="Schmitz R.A."/>
            <person name="Rother M."/>
        </authorList>
    </citation>
    <scope>NUCLEOTIDE SEQUENCE</scope>
    <source>
        <strain evidence="3">E03.2</strain>
    </source>
</reference>
<dbReference type="EMBL" id="JAAYQL010000014">
    <property type="protein sequence ID" value="NLK31699.1"/>
    <property type="molecule type" value="Genomic_DNA"/>
</dbReference>
<feature type="transmembrane region" description="Helical" evidence="1">
    <location>
        <begin position="12"/>
        <end position="32"/>
    </location>
</feature>
<dbReference type="GO" id="GO:0080120">
    <property type="term" value="P:CAAX-box protein maturation"/>
    <property type="evidence" value="ECO:0007669"/>
    <property type="project" value="UniProtKB-ARBA"/>
</dbReference>
<accession>A0A660HPB8</accession>
<evidence type="ECO:0000259" key="2">
    <source>
        <dbReference type="Pfam" id="PF02517"/>
    </source>
</evidence>
<name>A0A660HPB8_9EURY</name>
<keyword evidence="3" id="KW-0482">Metalloprotease</keyword>
<keyword evidence="5" id="KW-1185">Reference proteome</keyword>
<dbReference type="EMBL" id="CP032683">
    <property type="protein sequence ID" value="AYK14131.1"/>
    <property type="molecule type" value="Genomic_DNA"/>
</dbReference>
<dbReference type="PANTHER" id="PTHR35797:SF1">
    <property type="entry name" value="PROTEASE"/>
    <property type="match status" value="1"/>
</dbReference>
<feature type="transmembrane region" description="Helical" evidence="1">
    <location>
        <begin position="44"/>
        <end position="61"/>
    </location>
</feature>
<evidence type="ECO:0000256" key="1">
    <source>
        <dbReference type="SAM" id="Phobius"/>
    </source>
</evidence>
<dbReference type="RefSeq" id="WP_054298033.1">
    <property type="nucleotide sequence ID" value="NZ_CP032683.1"/>
</dbReference>
<dbReference type="InterPro" id="IPR042150">
    <property type="entry name" value="MmRce1-like"/>
</dbReference>
<dbReference type="OrthoDB" id="28575at2157"/>
<feature type="domain" description="CAAX prenyl protease 2/Lysostaphin resistance protein A-like" evidence="2">
    <location>
        <begin position="121"/>
        <end position="220"/>
    </location>
</feature>
<dbReference type="Pfam" id="PF02517">
    <property type="entry name" value="Rce1-like"/>
    <property type="match status" value="1"/>
</dbReference>
<reference evidence="4 6" key="3">
    <citation type="journal article" date="2020" name="Biotechnol. Biofuels">
        <title>New insights from the biogas microbiome by comprehensive genome-resolved metagenomics of nearly 1600 species originating from multiple anaerobic digesters.</title>
        <authorList>
            <person name="Campanaro S."/>
            <person name="Treu L."/>
            <person name="Rodriguez-R L.M."/>
            <person name="Kovalovszki A."/>
            <person name="Ziels R.M."/>
            <person name="Maus I."/>
            <person name="Zhu X."/>
            <person name="Kougias P.G."/>
            <person name="Basile A."/>
            <person name="Luo G."/>
            <person name="Schluter A."/>
            <person name="Konstantinidis K.T."/>
            <person name="Angelidaki I."/>
        </authorList>
    </citation>
    <scope>NUCLEOTIDE SEQUENCE [LARGE SCALE GENOMIC DNA]</scope>
    <source>
        <strain evidence="4">AS22ysBPME_46</strain>
    </source>
</reference>
<feature type="transmembrane region" description="Helical" evidence="1">
    <location>
        <begin position="233"/>
        <end position="254"/>
    </location>
</feature>
<evidence type="ECO:0000313" key="4">
    <source>
        <dbReference type="EMBL" id="NLK31699.1"/>
    </source>
</evidence>
<dbReference type="PANTHER" id="PTHR35797">
    <property type="entry name" value="PROTEASE-RELATED"/>
    <property type="match status" value="1"/>
</dbReference>
<dbReference type="GO" id="GO:0008237">
    <property type="term" value="F:metallopeptidase activity"/>
    <property type="evidence" value="ECO:0007669"/>
    <property type="project" value="UniProtKB-KW"/>
</dbReference>
<dbReference type="InterPro" id="IPR003675">
    <property type="entry name" value="Rce1/LyrA-like_dom"/>
</dbReference>
<keyword evidence="3" id="KW-0378">Hydrolase</keyword>
<dbReference type="Proteomes" id="UP000585579">
    <property type="component" value="Unassembled WGS sequence"/>
</dbReference>
<dbReference type="GO" id="GO:0004175">
    <property type="term" value="F:endopeptidase activity"/>
    <property type="evidence" value="ECO:0007669"/>
    <property type="project" value="UniProtKB-ARBA"/>
</dbReference>